<evidence type="ECO:0000313" key="1">
    <source>
        <dbReference type="EMBL" id="KAI9387102.1"/>
    </source>
</evidence>
<organism evidence="1 2">
    <name type="scientific">Populus trichocarpa</name>
    <name type="common">Western balsam poplar</name>
    <name type="synonym">Populus balsamifera subsp. trichocarpa</name>
    <dbReference type="NCBI Taxonomy" id="3694"/>
    <lineage>
        <taxon>Eukaryota</taxon>
        <taxon>Viridiplantae</taxon>
        <taxon>Streptophyta</taxon>
        <taxon>Embryophyta</taxon>
        <taxon>Tracheophyta</taxon>
        <taxon>Spermatophyta</taxon>
        <taxon>Magnoliopsida</taxon>
        <taxon>eudicotyledons</taxon>
        <taxon>Gunneridae</taxon>
        <taxon>Pentapetalae</taxon>
        <taxon>rosids</taxon>
        <taxon>fabids</taxon>
        <taxon>Malpighiales</taxon>
        <taxon>Salicaceae</taxon>
        <taxon>Saliceae</taxon>
        <taxon>Populus</taxon>
    </lineage>
</organism>
<name>A0ACC0SD00_POPTR</name>
<proteinExistence type="predicted"/>
<dbReference type="Proteomes" id="UP000006729">
    <property type="component" value="Chromosome 10"/>
</dbReference>
<gene>
    <name evidence="1" type="ORF">POPTR_010G121600v4</name>
</gene>
<reference evidence="1 2" key="1">
    <citation type="journal article" date="2006" name="Science">
        <title>The genome of black cottonwood, Populus trichocarpa (Torr. &amp; Gray).</title>
        <authorList>
            <person name="Tuskan G.A."/>
            <person name="Difazio S."/>
            <person name="Jansson S."/>
            <person name="Bohlmann J."/>
            <person name="Grigoriev I."/>
            <person name="Hellsten U."/>
            <person name="Putnam N."/>
            <person name="Ralph S."/>
            <person name="Rombauts S."/>
            <person name="Salamov A."/>
            <person name="Schein J."/>
            <person name="Sterck L."/>
            <person name="Aerts A."/>
            <person name="Bhalerao R.R."/>
            <person name="Bhalerao R.P."/>
            <person name="Blaudez D."/>
            <person name="Boerjan W."/>
            <person name="Brun A."/>
            <person name="Brunner A."/>
            <person name="Busov V."/>
            <person name="Campbell M."/>
            <person name="Carlson J."/>
            <person name="Chalot M."/>
            <person name="Chapman J."/>
            <person name="Chen G.L."/>
            <person name="Cooper D."/>
            <person name="Coutinho P.M."/>
            <person name="Couturier J."/>
            <person name="Covert S."/>
            <person name="Cronk Q."/>
            <person name="Cunningham R."/>
            <person name="Davis J."/>
            <person name="Degroeve S."/>
            <person name="Dejardin A."/>
            <person name="Depamphilis C."/>
            <person name="Detter J."/>
            <person name="Dirks B."/>
            <person name="Dubchak I."/>
            <person name="Duplessis S."/>
            <person name="Ehlting J."/>
            <person name="Ellis B."/>
            <person name="Gendler K."/>
            <person name="Goodstein D."/>
            <person name="Gribskov M."/>
            <person name="Grimwood J."/>
            <person name="Groover A."/>
            <person name="Gunter L."/>
            <person name="Hamberger B."/>
            <person name="Heinze B."/>
            <person name="Helariutta Y."/>
            <person name="Henrissat B."/>
            <person name="Holligan D."/>
            <person name="Holt R."/>
            <person name="Huang W."/>
            <person name="Islam-Faridi N."/>
            <person name="Jones S."/>
            <person name="Jones-Rhoades M."/>
            <person name="Jorgensen R."/>
            <person name="Joshi C."/>
            <person name="Kangasjarvi J."/>
            <person name="Karlsson J."/>
            <person name="Kelleher C."/>
            <person name="Kirkpatrick R."/>
            <person name="Kirst M."/>
            <person name="Kohler A."/>
            <person name="Kalluri U."/>
            <person name="Larimer F."/>
            <person name="Leebens-Mack J."/>
            <person name="Leple J.C."/>
            <person name="Locascio P."/>
            <person name="Lou Y."/>
            <person name="Lucas S."/>
            <person name="Martin F."/>
            <person name="Montanini B."/>
            <person name="Napoli C."/>
            <person name="Nelson D.R."/>
            <person name="Nelson C."/>
            <person name="Nieminen K."/>
            <person name="Nilsson O."/>
            <person name="Pereda V."/>
            <person name="Peter G."/>
            <person name="Philippe R."/>
            <person name="Pilate G."/>
            <person name="Poliakov A."/>
            <person name="Razumovskaya J."/>
            <person name="Richardson P."/>
            <person name="Rinaldi C."/>
            <person name="Ritland K."/>
            <person name="Rouze P."/>
            <person name="Ryaboy D."/>
            <person name="Schmutz J."/>
            <person name="Schrader J."/>
            <person name="Segerman B."/>
            <person name="Shin H."/>
            <person name="Siddiqui A."/>
            <person name="Sterky F."/>
            <person name="Terry A."/>
            <person name="Tsai C.J."/>
            <person name="Uberbacher E."/>
            <person name="Unneberg P."/>
            <person name="Vahala J."/>
            <person name="Wall K."/>
            <person name="Wessler S."/>
            <person name="Yang G."/>
            <person name="Yin T."/>
            <person name="Douglas C."/>
            <person name="Marra M."/>
            <person name="Sandberg G."/>
            <person name="Van de Peer Y."/>
            <person name="Rokhsar D."/>
        </authorList>
    </citation>
    <scope>NUCLEOTIDE SEQUENCE [LARGE SCALE GENOMIC DNA]</scope>
    <source>
        <strain evidence="2">cv. Nisqually</strain>
    </source>
</reference>
<keyword evidence="2" id="KW-1185">Reference proteome</keyword>
<accession>A0ACC0SD00</accession>
<protein>
    <submittedName>
        <fullName evidence="1">Uncharacterized protein</fullName>
    </submittedName>
</protein>
<sequence length="428" mass="46252">MASGEERRRRDNLVPLAALISREMRIEKMEKPIVKYGHAAQSRKGEDYFLIKMDCQRLPGNSSSTFSVFAIFDGHNGNAAAIYTRENLLNHILGAIPRDLGREEWLQALPRALVAGFVKTDKEFQSRGETSGTTATFVIVDRWTVTVASVGDSRCILDAQGGAVFSLTVDHRLQENVEERKRVTASGGVVGRLSTVGGVEIGPLRCWPGGLCLSRSIGDMDVGEFIVPVPFVKQVKLSNAGGRLIIASDGIWDALSSEMAAKSCHGLPAELAARQVVKEALRTRGLKDDTTCVVVDIIPPDNSIPPSTPPKKQNKLRALLFRKKSHFSASKLSKKLSAIGIVEELFEEGSAMLAERLGNGDSTSQSTSGLFTCVVCQIDLAPSEGISVHAGSIFSTSSKPWQGPFLCADCRNKKDAMEGKRPSGVRVA</sequence>
<evidence type="ECO:0000313" key="2">
    <source>
        <dbReference type="Proteomes" id="UP000006729"/>
    </source>
</evidence>
<comment type="caution">
    <text evidence="1">The sequence shown here is derived from an EMBL/GenBank/DDBJ whole genome shotgun (WGS) entry which is preliminary data.</text>
</comment>
<dbReference type="EMBL" id="CM009299">
    <property type="protein sequence ID" value="KAI9387102.1"/>
    <property type="molecule type" value="Genomic_DNA"/>
</dbReference>